<proteinExistence type="predicted"/>
<dbReference type="STRING" id="897.B2D07_02485"/>
<keyword evidence="3" id="KW-1185">Reference proteome</keyword>
<accession>S7ULP6</accession>
<evidence type="ECO:0000256" key="1">
    <source>
        <dbReference type="SAM" id="SignalP"/>
    </source>
</evidence>
<protein>
    <submittedName>
        <fullName evidence="2">Uncharacterized protein</fullName>
    </submittedName>
</protein>
<organism evidence="2 3">
    <name type="scientific">Desulfococcus multivorans DSM 2059</name>
    <dbReference type="NCBI Taxonomy" id="1121405"/>
    <lineage>
        <taxon>Bacteria</taxon>
        <taxon>Pseudomonadati</taxon>
        <taxon>Thermodesulfobacteriota</taxon>
        <taxon>Desulfobacteria</taxon>
        <taxon>Desulfobacterales</taxon>
        <taxon>Desulfococcaceae</taxon>
        <taxon>Desulfococcus</taxon>
    </lineage>
</organism>
<evidence type="ECO:0000313" key="2">
    <source>
        <dbReference type="EMBL" id="EPR33253.1"/>
    </source>
</evidence>
<dbReference type="RefSeq" id="WP_020878665.1">
    <property type="nucleotide sequence ID" value="NZ_FUWN01000022.1"/>
</dbReference>
<dbReference type="EMBL" id="ATHJ01000128">
    <property type="protein sequence ID" value="EPR33253.1"/>
    <property type="molecule type" value="Genomic_DNA"/>
</dbReference>
<sequence length="112" mass="12571">MRIMILLLAMTMYSPAIADDFIERGRKAQTSVKNLLSTHGGTVDEYLNEKAKVPVVEDLGWHTYPLNDGGFQVERLLLLNGTTKLSYRWSVESDGRITPENGKAISITKRCD</sequence>
<evidence type="ECO:0000313" key="3">
    <source>
        <dbReference type="Proteomes" id="UP000014977"/>
    </source>
</evidence>
<reference evidence="2 3" key="1">
    <citation type="journal article" date="2013" name="Genome Announc.">
        <title>Draft genome sequences for three mercury-methylating, sulfate-reducing bacteria.</title>
        <authorList>
            <person name="Brown S.D."/>
            <person name="Hurt R.A.Jr."/>
            <person name="Gilmour C.C."/>
            <person name="Elias D.A."/>
        </authorList>
    </citation>
    <scope>NUCLEOTIDE SEQUENCE [LARGE SCALE GENOMIC DNA]</scope>
    <source>
        <strain evidence="2 3">DSM 2059</strain>
    </source>
</reference>
<dbReference type="AlphaFoldDB" id="S7ULP6"/>
<keyword evidence="1" id="KW-0732">Signal</keyword>
<comment type="caution">
    <text evidence="2">The sequence shown here is derived from an EMBL/GenBank/DDBJ whole genome shotgun (WGS) entry which is preliminary data.</text>
</comment>
<name>S7ULP6_DESML</name>
<dbReference type="Proteomes" id="UP000014977">
    <property type="component" value="Unassembled WGS sequence"/>
</dbReference>
<feature type="signal peptide" evidence="1">
    <location>
        <begin position="1"/>
        <end position="18"/>
    </location>
</feature>
<feature type="chain" id="PRO_5030177265" evidence="1">
    <location>
        <begin position="19"/>
        <end position="112"/>
    </location>
</feature>
<gene>
    <name evidence="2" type="ORF">dsmv_3509</name>
</gene>